<dbReference type="SMART" id="SM01294">
    <property type="entry name" value="PKS_PP_betabranch"/>
    <property type="match status" value="1"/>
</dbReference>
<organism evidence="4 5">
    <name type="scientific">Amycolatopsis rhabdoformis</name>
    <dbReference type="NCBI Taxonomy" id="1448059"/>
    <lineage>
        <taxon>Bacteria</taxon>
        <taxon>Bacillati</taxon>
        <taxon>Actinomycetota</taxon>
        <taxon>Actinomycetes</taxon>
        <taxon>Pseudonocardiales</taxon>
        <taxon>Pseudonocardiaceae</taxon>
        <taxon>Amycolatopsis</taxon>
    </lineage>
</organism>
<evidence type="ECO:0000259" key="3">
    <source>
        <dbReference type="PROSITE" id="PS50075"/>
    </source>
</evidence>
<keyword evidence="5" id="KW-1185">Reference proteome</keyword>
<dbReference type="Gene3D" id="1.10.1200.10">
    <property type="entry name" value="ACP-like"/>
    <property type="match status" value="1"/>
</dbReference>
<evidence type="ECO:0000313" key="5">
    <source>
        <dbReference type="Proteomes" id="UP001330812"/>
    </source>
</evidence>
<proteinExistence type="predicted"/>
<keyword evidence="1" id="KW-0596">Phosphopantetheine</keyword>
<gene>
    <name evidence="4" type="ORF">VSH64_14190</name>
</gene>
<name>A0ABZ1IIK7_9PSEU</name>
<evidence type="ECO:0000256" key="1">
    <source>
        <dbReference type="ARBA" id="ARBA00022450"/>
    </source>
</evidence>
<dbReference type="InterPro" id="IPR009081">
    <property type="entry name" value="PP-bd_ACP"/>
</dbReference>
<feature type="domain" description="Carrier" evidence="3">
    <location>
        <begin position="3"/>
        <end position="80"/>
    </location>
</feature>
<evidence type="ECO:0000313" key="4">
    <source>
        <dbReference type="EMBL" id="WSE33250.1"/>
    </source>
</evidence>
<dbReference type="RefSeq" id="WP_326836049.1">
    <property type="nucleotide sequence ID" value="NZ_CP142149.1"/>
</dbReference>
<dbReference type="EMBL" id="CP142149">
    <property type="protein sequence ID" value="WSE33250.1"/>
    <property type="molecule type" value="Genomic_DNA"/>
</dbReference>
<dbReference type="InterPro" id="IPR020806">
    <property type="entry name" value="PKS_PP-bd"/>
</dbReference>
<reference evidence="4 5" key="1">
    <citation type="journal article" date="2015" name="Int. J. Syst. Evol. Microbiol.">
        <title>Amycolatopsis rhabdoformis sp. nov., an actinomycete isolated from a tropical forest soil.</title>
        <authorList>
            <person name="Souza W.R."/>
            <person name="Silva R.E."/>
            <person name="Goodfellow M."/>
            <person name="Busarakam K."/>
            <person name="Figueiro F.S."/>
            <person name="Ferreira D."/>
            <person name="Rodrigues-Filho E."/>
            <person name="Moraes L.A.B."/>
            <person name="Zucchi T.D."/>
        </authorList>
    </citation>
    <scope>NUCLEOTIDE SEQUENCE [LARGE SCALE GENOMIC DNA]</scope>
    <source>
        <strain evidence="4 5">NCIMB 14900</strain>
    </source>
</reference>
<evidence type="ECO:0000256" key="2">
    <source>
        <dbReference type="ARBA" id="ARBA00022553"/>
    </source>
</evidence>
<protein>
    <submittedName>
        <fullName evidence="4">Acyl carrier protein</fullName>
    </submittedName>
</protein>
<keyword evidence="2" id="KW-0597">Phosphoprotein</keyword>
<dbReference type="Proteomes" id="UP001330812">
    <property type="component" value="Chromosome"/>
</dbReference>
<accession>A0ABZ1IIK7</accession>
<dbReference type="Pfam" id="PF00550">
    <property type="entry name" value="PP-binding"/>
    <property type="match status" value="1"/>
</dbReference>
<dbReference type="InterPro" id="IPR036736">
    <property type="entry name" value="ACP-like_sf"/>
</dbReference>
<dbReference type="SMART" id="SM00823">
    <property type="entry name" value="PKS_PP"/>
    <property type="match status" value="1"/>
</dbReference>
<dbReference type="SUPFAM" id="SSF47336">
    <property type="entry name" value="ACP-like"/>
    <property type="match status" value="1"/>
</dbReference>
<dbReference type="PROSITE" id="PS50075">
    <property type="entry name" value="CARRIER"/>
    <property type="match status" value="1"/>
</dbReference>
<sequence>MDTSEEAIVRFCRRYVADLLEIEVDAVDPEADFDHLGIDSAIAVALLTEVEEHYDVDVAPETLFDNPTLRAVAVYLREQLARRVAP</sequence>